<accession>A0A401Z617</accession>
<comment type="caution">
    <text evidence="1">The sequence shown here is derived from an EMBL/GenBank/DDBJ whole genome shotgun (WGS) entry which is preliminary data.</text>
</comment>
<evidence type="ECO:0000313" key="2">
    <source>
        <dbReference type="Proteomes" id="UP000286931"/>
    </source>
</evidence>
<gene>
    <name evidence="1" type="ORF">EHYA_10035</name>
</gene>
<sequence length="160" mass="17941">MLTLVGTLTGAVLGVASTMAAEAFRARRDRRARLDTVRRDGYARYLRALARTDAALQEAAARRPGPLGKDEALDAFRSEDLLGRRYEVGLIASPEVGRAADEAYRRLRDIREAMIATHLETSTVATRDDNRTTTWRAVHRPYVTALEELREAMRRDIQGD</sequence>
<dbReference type="AlphaFoldDB" id="A0A401Z617"/>
<evidence type="ECO:0000313" key="1">
    <source>
        <dbReference type="EMBL" id="GCE02258.1"/>
    </source>
</evidence>
<protein>
    <submittedName>
        <fullName evidence="1">Uncharacterized protein</fullName>
    </submittedName>
</protein>
<proteinExistence type="predicted"/>
<organism evidence="1 2">
    <name type="scientific">Embleya hyalina</name>
    <dbReference type="NCBI Taxonomy" id="516124"/>
    <lineage>
        <taxon>Bacteria</taxon>
        <taxon>Bacillati</taxon>
        <taxon>Actinomycetota</taxon>
        <taxon>Actinomycetes</taxon>
        <taxon>Kitasatosporales</taxon>
        <taxon>Streptomycetaceae</taxon>
        <taxon>Embleya</taxon>
    </lineage>
</organism>
<name>A0A401Z617_9ACTN</name>
<dbReference type="Proteomes" id="UP000286931">
    <property type="component" value="Unassembled WGS sequence"/>
</dbReference>
<dbReference type="EMBL" id="BIFH01000060">
    <property type="protein sequence ID" value="GCE02258.1"/>
    <property type="molecule type" value="Genomic_DNA"/>
</dbReference>
<reference evidence="1 2" key="1">
    <citation type="submission" date="2018-12" db="EMBL/GenBank/DDBJ databases">
        <title>Draft genome sequence of Embleya hyalina NBRC 13850T.</title>
        <authorList>
            <person name="Komaki H."/>
            <person name="Hosoyama A."/>
            <person name="Kimura A."/>
            <person name="Ichikawa N."/>
            <person name="Tamura T."/>
        </authorList>
    </citation>
    <scope>NUCLEOTIDE SEQUENCE [LARGE SCALE GENOMIC DNA]</scope>
    <source>
        <strain evidence="1 2">NBRC 13850</strain>
    </source>
</reference>
<keyword evidence="2" id="KW-1185">Reference proteome</keyword>